<evidence type="ECO:0000313" key="4">
    <source>
        <dbReference type="Proteomes" id="UP001362999"/>
    </source>
</evidence>
<feature type="compositionally biased region" description="Basic and acidic residues" evidence="2">
    <location>
        <begin position="863"/>
        <end position="874"/>
    </location>
</feature>
<dbReference type="EMBL" id="JAWWNJ010000058">
    <property type="protein sequence ID" value="KAK7013645.1"/>
    <property type="molecule type" value="Genomic_DNA"/>
</dbReference>
<comment type="caution">
    <text evidence="3">The sequence shown here is derived from an EMBL/GenBank/DDBJ whole genome shotgun (WGS) entry which is preliminary data.</text>
</comment>
<feature type="region of interest" description="Disordered" evidence="2">
    <location>
        <begin position="666"/>
        <end position="719"/>
    </location>
</feature>
<feature type="region of interest" description="Disordered" evidence="2">
    <location>
        <begin position="817"/>
        <end position="898"/>
    </location>
</feature>
<feature type="region of interest" description="Disordered" evidence="2">
    <location>
        <begin position="1073"/>
        <end position="1220"/>
    </location>
</feature>
<gene>
    <name evidence="3" type="ORF">R3P38DRAFT_2638800</name>
</gene>
<sequence length="1220" mass="130047">MSSAPMDDDSPAKSCETITTGSTTAGEAAMLPETTTTEKMEANEEAVLSVGYKGKALRSWAQLPPEVIRLIVSWYLNIVQPTLPLPATWDVHHNPENRTRYVPWAEYLIYVAARDTREVETLMCVCPTWGIALEQHQIWDHAIRHFDPYGTYANYATFYPPVPVSSNTNTTSTTTASHTNTSSSGASARPTPTPTPYNYFRAILTTSCLPCRINSPHTNTGLGAAKRTLSLPSPSSLSSLSSPLTSSSRSRLPLTVTHVCREHTYSASRAARSCGVCFVDGELGRRARGEAVRVAREEVARAEAQAGVGFGGFGLGRWGAGGGMYEMGRAAGAGEEARKQAAAYLEKAKAAVDQARARLQRAEEDAYGRGGHAGGGGTLLMGDAGVADNEDEGAFPGTPATCRNCRAEWLWRYAVLDAGLAKDVPAVSGGLSIAPGTSLGARAGVMGYFWPEDAIVKALVSAYVELGEGTVEGVLAAAKERGWLRTHTRWGELMKQALASKRWGDAAASGGGSGGGGGRPGEGVLVPKGRRARSASPESVDGMREVRYANNEANKAVYARAGYVTTTSEDLDADLQAELDLELLEDEDEDDSELDEDELLLEEEEEDEFAAALDMGVKEMALTDWARARVLDGAWVAPADVYYKMKGGLGLADPYVRAVHPVSWSVSPDASPPHSSSSASASASAAVPAPLSTNAAAEATTTDSTRHPGPPTLPPPTYLLAENSNNAYMRQMRSVLLPVFSNVVRRLVVECALDLAELTAGGSVDKPTPLPARKLLDPAMRAARMTIAEVVQQLREEEGVWFDGMDWSAKRVNALEDERRHKEEGSGSEGSSSLGTSPRTSDSDTSPVLSTSTLGTTPSPPPGDKEKDLKEKDAGGMQEAAVSTKKNKNKKTIPVSPVMDPPRLIRPIPHVPETIEHLPHYSMEALRVIWREACAPLYHCRCSVCERAMAVQAAAKGEKGGHATKTIAPAAARAARAATPGPPRSSEKQQKDNAAPGDGPYVIPIPAEEETTAGAESVVQLVDPDSYNPEYDGVGAWEREMEMAKEMREGKWGSGGAMGGYDHDDMSFSVDGEEYEYEEEEREEADGMRRDGKPFLLNPAPATWIAPKMTGRKRSVDELEGADDEAGVQQQRHRSSRGGTPPKRARTVEPFPRNGGKRGSEELDVDELEGVDTASVGSAPKRARVEAIESPPDSSTPGTTAASDDSGVSVVAGEGAVAAA</sequence>
<feature type="compositionally biased region" description="Low complexity" evidence="2">
    <location>
        <begin position="666"/>
        <end position="692"/>
    </location>
</feature>
<organism evidence="3 4">
    <name type="scientific">Favolaschia claudopus</name>
    <dbReference type="NCBI Taxonomy" id="2862362"/>
    <lineage>
        <taxon>Eukaryota</taxon>
        <taxon>Fungi</taxon>
        <taxon>Dikarya</taxon>
        <taxon>Basidiomycota</taxon>
        <taxon>Agaricomycotina</taxon>
        <taxon>Agaricomycetes</taxon>
        <taxon>Agaricomycetidae</taxon>
        <taxon>Agaricales</taxon>
        <taxon>Marasmiineae</taxon>
        <taxon>Mycenaceae</taxon>
        <taxon>Favolaschia</taxon>
    </lineage>
</organism>
<keyword evidence="4" id="KW-1185">Reference proteome</keyword>
<dbReference type="AlphaFoldDB" id="A0AAW0AM72"/>
<feature type="compositionally biased region" description="Polar residues" evidence="2">
    <location>
        <begin position="16"/>
        <end position="25"/>
    </location>
</feature>
<dbReference type="Proteomes" id="UP001362999">
    <property type="component" value="Unassembled WGS sequence"/>
</dbReference>
<feature type="region of interest" description="Disordered" evidence="2">
    <location>
        <begin position="970"/>
        <end position="1004"/>
    </location>
</feature>
<keyword evidence="1" id="KW-0175">Coiled coil</keyword>
<feature type="compositionally biased region" description="Low complexity" evidence="2">
    <location>
        <begin position="829"/>
        <end position="857"/>
    </location>
</feature>
<proteinExistence type="predicted"/>
<evidence type="ECO:0000256" key="1">
    <source>
        <dbReference type="SAM" id="Coils"/>
    </source>
</evidence>
<feature type="coiled-coil region" evidence="1">
    <location>
        <begin position="338"/>
        <end position="365"/>
    </location>
</feature>
<feature type="compositionally biased region" description="Gly residues" evidence="2">
    <location>
        <begin position="509"/>
        <end position="521"/>
    </location>
</feature>
<feature type="compositionally biased region" description="Acidic residues" evidence="2">
    <location>
        <begin position="1073"/>
        <end position="1084"/>
    </location>
</feature>
<feature type="region of interest" description="Disordered" evidence="2">
    <location>
        <begin position="505"/>
        <end position="541"/>
    </location>
</feature>
<reference evidence="3 4" key="1">
    <citation type="journal article" date="2024" name="J Genomics">
        <title>Draft genome sequencing and assembly of Favolaschia claudopus CIRM-BRFM 2984 isolated from oak limbs.</title>
        <authorList>
            <person name="Navarro D."/>
            <person name="Drula E."/>
            <person name="Chaduli D."/>
            <person name="Cazenave R."/>
            <person name="Ahrendt S."/>
            <person name="Wang J."/>
            <person name="Lipzen A."/>
            <person name="Daum C."/>
            <person name="Barry K."/>
            <person name="Grigoriev I.V."/>
            <person name="Favel A."/>
            <person name="Rosso M.N."/>
            <person name="Martin F."/>
        </authorList>
    </citation>
    <scope>NUCLEOTIDE SEQUENCE [LARGE SCALE GENOMIC DNA]</scope>
    <source>
        <strain evidence="3 4">CIRM-BRFM 2984</strain>
    </source>
</reference>
<feature type="compositionally biased region" description="Low complexity" evidence="2">
    <location>
        <begin position="167"/>
        <end position="188"/>
    </location>
</feature>
<evidence type="ECO:0000256" key="2">
    <source>
        <dbReference type="SAM" id="MobiDB-lite"/>
    </source>
</evidence>
<feature type="compositionally biased region" description="Low complexity" evidence="2">
    <location>
        <begin position="227"/>
        <end position="248"/>
    </location>
</feature>
<name>A0AAW0AM72_9AGAR</name>
<feature type="compositionally biased region" description="Low complexity" evidence="2">
    <location>
        <begin position="1201"/>
        <end position="1220"/>
    </location>
</feature>
<protein>
    <submittedName>
        <fullName evidence="3">Uncharacterized protein</fullName>
    </submittedName>
</protein>
<feature type="compositionally biased region" description="Pro residues" evidence="2">
    <location>
        <begin position="708"/>
        <end position="717"/>
    </location>
</feature>
<evidence type="ECO:0000313" key="3">
    <source>
        <dbReference type="EMBL" id="KAK7013645.1"/>
    </source>
</evidence>
<accession>A0AAW0AM72</accession>
<feature type="compositionally biased region" description="Low complexity" evidence="2">
    <location>
        <begin position="970"/>
        <end position="979"/>
    </location>
</feature>
<feature type="compositionally biased region" description="Polar residues" evidence="2">
    <location>
        <begin position="693"/>
        <end position="703"/>
    </location>
</feature>
<feature type="region of interest" description="Disordered" evidence="2">
    <location>
        <begin position="1"/>
        <end position="38"/>
    </location>
</feature>
<feature type="region of interest" description="Disordered" evidence="2">
    <location>
        <begin position="224"/>
        <end position="248"/>
    </location>
</feature>
<feature type="region of interest" description="Disordered" evidence="2">
    <location>
        <begin position="167"/>
        <end position="192"/>
    </location>
</feature>